<feature type="region of interest" description="Disordered" evidence="1">
    <location>
        <begin position="1"/>
        <end position="51"/>
    </location>
</feature>
<feature type="region of interest" description="Disordered" evidence="1">
    <location>
        <begin position="1021"/>
        <end position="1049"/>
    </location>
</feature>
<gene>
    <name evidence="2" type="ORF">CYME_CMP309C</name>
</gene>
<dbReference type="RefSeq" id="XP_005537940.1">
    <property type="nucleotide sequence ID" value="XM_005537883.1"/>
</dbReference>
<accession>M1VA36</accession>
<proteinExistence type="predicted"/>
<sequence>MDTDDNVPLAGSTASQLAGVRPAPVQRALGTQPRAATTEPRPPAPATLEGSDLLRDAETLFERSLKEMISVFGTADAVEASTGNSDSPVLELKQRLANIASEASSFPFLRELTTTSDDHVTRFAVDQSSAIDNTALVADTVARSMREGSTLIDWQHVQEMLASIDECIHRTLCQHRPELLKPLAGMQQKIGEIEARLDDLLNDFAEADCLYRQETAEWHQLEALQGEIRDLTEAERVLRCTIFILGKLEHFEQTYLAVLDRLADSQQSATASTSHPVLADHAASLSQAAALLSDLFELMRPELFETVPWMSAVIERGKSYSRRVYMLGFELLERAASVRDFAAAQRLGSALALAEGFVSFLDALEAEAQTRAADLVSLLDPGHALAMTSGASRNTRNSDAAHGLESMQKAVDSRETNLLVDQELLENAALLNMLWMAAPADDIPAVPDAVTPMTAHVGEHLIDQYRQNAKTFYIELTEYLDRLSFLEEVLSTSTHSTRFDCVQQASNASGFEKQSVPATRRAMPREVFFRDLTTRLVTLYERLNCVQDQHERVPGTSARSLVAICYPLLGEALRTAARHCLLKNHYAPDTPVVEGEVTAHESFHQLDDFLERLGNAFSDLVEKAWARRFARVSNLQGIEDESRESSPVRLGIIHTKYGVAKQLRQCLRLAWAYRNALPALERLMRRVASTLLVRSKLLCERLHHYKQTQKLEVVSMLLSVLVCLWSLRESVCENLHGYDLALDLVSSESETSADVAADEPVHAWLRYRDQIDQCGRDATRTLLELVANQVEAQLHLALARKQHQPEDVRKSGSQLWAGVTEASMLLRRFGVLLHSCLPTSSIWMDCLREALLEPLEEALVYCVVLRPINTVKDLNELRRNLLPLWRLTLLGLASGGLPDQQRTCPEQLQTLTRFEHLIELECEEADAGISDMQIGLPVHVLALFAISRSDERILQPHIRLQWSMERYRTWLKCHIADERTIWGSIEPSIRLYGQQVQQSSDNAFIPQFRILQHLRHRLDSETMPEKNSPDVCVEKSAPCSGQPRDTNDS</sequence>
<dbReference type="HOGENOM" id="CLU_291241_0_0_1"/>
<protein>
    <submittedName>
        <fullName evidence="2">Uncharacterized protein</fullName>
    </submittedName>
</protein>
<dbReference type="GeneID" id="16995926"/>
<name>M1VA36_CYAM1</name>
<reference evidence="2 3" key="2">
    <citation type="journal article" date="2007" name="BMC Biol.">
        <title>A 100%-complete sequence reveals unusually simple genomic features in the hot-spring red alga Cyanidioschyzon merolae.</title>
        <authorList>
            <person name="Nozaki H."/>
            <person name="Takano H."/>
            <person name="Misumi O."/>
            <person name="Terasawa K."/>
            <person name="Matsuzaki M."/>
            <person name="Maruyama S."/>
            <person name="Nishida K."/>
            <person name="Yagisawa F."/>
            <person name="Yoshida Y."/>
            <person name="Fujiwara T."/>
            <person name="Takio S."/>
            <person name="Tamura K."/>
            <person name="Chung S.J."/>
            <person name="Nakamura S."/>
            <person name="Kuroiwa H."/>
            <person name="Tanaka K."/>
            <person name="Sato N."/>
            <person name="Kuroiwa T."/>
        </authorList>
    </citation>
    <scope>NUCLEOTIDE SEQUENCE [LARGE SCALE GENOMIC DNA]</scope>
    <source>
        <strain evidence="2 3">10D</strain>
    </source>
</reference>
<dbReference type="OrthoDB" id="10672648at2759"/>
<evidence type="ECO:0000313" key="3">
    <source>
        <dbReference type="Proteomes" id="UP000007014"/>
    </source>
</evidence>
<dbReference type="EMBL" id="AP006498">
    <property type="protein sequence ID" value="BAM81904.1"/>
    <property type="molecule type" value="Genomic_DNA"/>
</dbReference>
<evidence type="ECO:0000256" key="1">
    <source>
        <dbReference type="SAM" id="MobiDB-lite"/>
    </source>
</evidence>
<dbReference type="KEGG" id="cme:CYME_CMP309C"/>
<evidence type="ECO:0000313" key="2">
    <source>
        <dbReference type="EMBL" id="BAM81904.1"/>
    </source>
</evidence>
<reference evidence="2 3" key="1">
    <citation type="journal article" date="2004" name="Nature">
        <title>Genome sequence of the ultrasmall unicellular red alga Cyanidioschyzon merolae 10D.</title>
        <authorList>
            <person name="Matsuzaki M."/>
            <person name="Misumi O."/>
            <person name="Shin-i T."/>
            <person name="Maruyama S."/>
            <person name="Takahara M."/>
            <person name="Miyagishima S."/>
            <person name="Mori T."/>
            <person name="Nishida K."/>
            <person name="Yagisawa F."/>
            <person name="Nishida K."/>
            <person name="Yoshida Y."/>
            <person name="Nishimura Y."/>
            <person name="Nakao S."/>
            <person name="Kobayashi T."/>
            <person name="Momoyama Y."/>
            <person name="Higashiyama T."/>
            <person name="Minoda A."/>
            <person name="Sano M."/>
            <person name="Nomoto H."/>
            <person name="Oishi K."/>
            <person name="Hayashi H."/>
            <person name="Ohta F."/>
            <person name="Nishizaka S."/>
            <person name="Haga S."/>
            <person name="Miura S."/>
            <person name="Morishita T."/>
            <person name="Kabeya Y."/>
            <person name="Terasawa K."/>
            <person name="Suzuki Y."/>
            <person name="Ishii Y."/>
            <person name="Asakawa S."/>
            <person name="Takano H."/>
            <person name="Ohta N."/>
            <person name="Kuroiwa H."/>
            <person name="Tanaka K."/>
            <person name="Shimizu N."/>
            <person name="Sugano S."/>
            <person name="Sato N."/>
            <person name="Nozaki H."/>
            <person name="Ogasawara N."/>
            <person name="Kohara Y."/>
            <person name="Kuroiwa T."/>
        </authorList>
    </citation>
    <scope>NUCLEOTIDE SEQUENCE [LARGE SCALE GENOMIC DNA]</scope>
    <source>
        <strain evidence="2 3">10D</strain>
    </source>
</reference>
<dbReference type="Proteomes" id="UP000007014">
    <property type="component" value="Chromosome 16"/>
</dbReference>
<dbReference type="Gramene" id="CMP309CT">
    <property type="protein sequence ID" value="CMP309CT"/>
    <property type="gene ID" value="CMP309C"/>
</dbReference>
<keyword evidence="3" id="KW-1185">Reference proteome</keyword>
<organism evidence="2 3">
    <name type="scientific">Cyanidioschyzon merolae (strain NIES-3377 / 10D)</name>
    <name type="common">Unicellular red alga</name>
    <dbReference type="NCBI Taxonomy" id="280699"/>
    <lineage>
        <taxon>Eukaryota</taxon>
        <taxon>Rhodophyta</taxon>
        <taxon>Bangiophyceae</taxon>
        <taxon>Cyanidiales</taxon>
        <taxon>Cyanidiaceae</taxon>
        <taxon>Cyanidioschyzon</taxon>
    </lineage>
</organism>
<dbReference type="AlphaFoldDB" id="M1VA36"/>